<proteinExistence type="predicted"/>
<organism evidence="2 3">
    <name type="scientific">Thermotoga petrophila</name>
    <dbReference type="NCBI Taxonomy" id="93929"/>
    <lineage>
        <taxon>Bacteria</taxon>
        <taxon>Thermotogati</taxon>
        <taxon>Thermotogota</taxon>
        <taxon>Thermotogae</taxon>
        <taxon>Thermotogales</taxon>
        <taxon>Thermotogaceae</taxon>
        <taxon>Thermotoga</taxon>
    </lineage>
</organism>
<evidence type="ECO:0000313" key="3">
    <source>
        <dbReference type="Proteomes" id="UP000058636"/>
    </source>
</evidence>
<sequence length="80" mass="8889">MRWFLVSPLILSVLQVLLGKNQWEKLLGISSLSTKVGVLIYALSYLVPGLSQARDVAVFYLLAGGSGIILFSYFLRRDRG</sequence>
<comment type="caution">
    <text evidence="2">The sequence shown here is derived from an EMBL/GenBank/DDBJ whole genome shotgun (WGS) entry which is preliminary data.</text>
</comment>
<accession>A0A117L2S4</accession>
<protein>
    <submittedName>
        <fullName evidence="2">Uncharacterized protein</fullName>
    </submittedName>
</protein>
<gene>
    <name evidence="2" type="ORF">XD57_1357</name>
</gene>
<reference evidence="2 3" key="1">
    <citation type="journal article" date="2015" name="MBio">
        <title>Genome-Resolved Metagenomic Analysis Reveals Roles for Candidate Phyla and Other Microbial Community Members in Biogeochemical Transformations in Oil Reservoirs.</title>
        <authorList>
            <person name="Hu P."/>
            <person name="Tom L."/>
            <person name="Singh A."/>
            <person name="Thomas B.C."/>
            <person name="Baker B.J."/>
            <person name="Piceno Y.M."/>
            <person name="Andersen G.L."/>
            <person name="Banfield J.F."/>
        </authorList>
    </citation>
    <scope>NUCLEOTIDE SEQUENCE [LARGE SCALE GENOMIC DNA]</scope>
    <source>
        <strain evidence="2">46_26</strain>
    </source>
</reference>
<feature type="transmembrane region" description="Helical" evidence="1">
    <location>
        <begin position="57"/>
        <end position="75"/>
    </location>
</feature>
<name>A0A117L2S4_9THEM</name>
<keyword evidence="1" id="KW-0472">Membrane</keyword>
<dbReference type="AlphaFoldDB" id="A0A117L2S4"/>
<dbReference type="Proteomes" id="UP000058636">
    <property type="component" value="Unassembled WGS sequence"/>
</dbReference>
<keyword evidence="1" id="KW-1133">Transmembrane helix</keyword>
<evidence type="ECO:0000313" key="2">
    <source>
        <dbReference type="EMBL" id="KUK22540.1"/>
    </source>
</evidence>
<dbReference type="PATRIC" id="fig|93930.3.peg.399"/>
<dbReference type="OMA" id="MIWILTV"/>
<evidence type="ECO:0000256" key="1">
    <source>
        <dbReference type="SAM" id="Phobius"/>
    </source>
</evidence>
<keyword evidence="1" id="KW-0812">Transmembrane</keyword>
<dbReference type="EMBL" id="LGFG01000137">
    <property type="protein sequence ID" value="KUK22540.1"/>
    <property type="molecule type" value="Genomic_DNA"/>
</dbReference>